<keyword evidence="6" id="KW-1185">Reference proteome</keyword>
<evidence type="ECO:0000256" key="3">
    <source>
        <dbReference type="ARBA" id="ARBA00022691"/>
    </source>
</evidence>
<name>A0A0S6WAN5_VECG1</name>
<keyword evidence="2 5" id="KW-0808">Transferase</keyword>
<accession>A0A0S6WAN5</accession>
<evidence type="ECO:0000259" key="4">
    <source>
        <dbReference type="Pfam" id="PF13649"/>
    </source>
</evidence>
<evidence type="ECO:0000256" key="2">
    <source>
        <dbReference type="ARBA" id="ARBA00022679"/>
    </source>
</evidence>
<dbReference type="Gene3D" id="2.20.130.10">
    <property type="entry name" value="CAC2371-like domains"/>
    <property type="match status" value="1"/>
</dbReference>
<dbReference type="PANTHER" id="PTHR43464:SF19">
    <property type="entry name" value="UBIQUINONE BIOSYNTHESIS O-METHYLTRANSFERASE, MITOCHONDRIAL"/>
    <property type="match status" value="1"/>
</dbReference>
<dbReference type="HOGENOM" id="CLU_069129_2_0_0"/>
<dbReference type="GO" id="GO:0032259">
    <property type="term" value="P:methylation"/>
    <property type="evidence" value="ECO:0007669"/>
    <property type="project" value="UniProtKB-KW"/>
</dbReference>
<proteinExistence type="predicted"/>
<dbReference type="PANTHER" id="PTHR43464">
    <property type="entry name" value="METHYLTRANSFERASE"/>
    <property type="match status" value="1"/>
</dbReference>
<keyword evidence="3" id="KW-0949">S-adenosyl-L-methionine</keyword>
<keyword evidence="1 5" id="KW-0489">Methyltransferase</keyword>
<organism evidence="5">
    <name type="scientific">Vecturithrix granuli</name>
    <dbReference type="NCBI Taxonomy" id="1499967"/>
    <lineage>
        <taxon>Bacteria</taxon>
        <taxon>Candidatus Moduliflexota</taxon>
        <taxon>Candidatus Vecturitrichia</taxon>
        <taxon>Candidatus Vecturitrichales</taxon>
        <taxon>Candidatus Vecturitrichaceae</taxon>
        <taxon>Candidatus Vecturithrix</taxon>
    </lineage>
</organism>
<dbReference type="CDD" id="cd02440">
    <property type="entry name" value="AdoMet_MTases"/>
    <property type="match status" value="1"/>
</dbReference>
<sequence>MKVFEKYARYYDLLYQDKDYAKEVGYIHQLLQRYAPGSQSVLELGCGTGVHACFLAELGYRIHGIDASEEMLRQAREHVVQRFPQCASQVTFQQGDIRNIRLGKQFDAILSLFHVISYQTSNEDLRAVFEVIHHHLNPSGVCIFDFWYGPAVLTDRPVVRVKRLENEQNLVTRIAEPVMYLNQNLVEVNYEVLIEDKKTHRLEKLSETHKMRYLFYPELEYMLPYTGLKIAASLKWMDLHANLGEDSWYGVLVVQKQG</sequence>
<dbReference type="AlphaFoldDB" id="A0A0S6WAN5"/>
<dbReference type="STRING" id="1499967.U27_02121"/>
<dbReference type="Proteomes" id="UP000030661">
    <property type="component" value="Unassembled WGS sequence"/>
</dbReference>
<evidence type="ECO:0000313" key="5">
    <source>
        <dbReference type="EMBL" id="GAK55289.1"/>
    </source>
</evidence>
<dbReference type="eggNOG" id="COG2226">
    <property type="taxonomic scope" value="Bacteria"/>
</dbReference>
<feature type="domain" description="Methyltransferase" evidence="4">
    <location>
        <begin position="41"/>
        <end position="140"/>
    </location>
</feature>
<dbReference type="Pfam" id="PF13649">
    <property type="entry name" value="Methyltransf_25"/>
    <property type="match status" value="1"/>
</dbReference>
<dbReference type="Gene3D" id="3.40.50.150">
    <property type="entry name" value="Vaccinia Virus protein VP39"/>
    <property type="match status" value="1"/>
</dbReference>
<protein>
    <submittedName>
        <fullName evidence="5">Methyltransferase type 11</fullName>
    </submittedName>
</protein>
<dbReference type="GO" id="GO:0008168">
    <property type="term" value="F:methyltransferase activity"/>
    <property type="evidence" value="ECO:0007669"/>
    <property type="project" value="UniProtKB-KW"/>
</dbReference>
<dbReference type="InterPro" id="IPR041698">
    <property type="entry name" value="Methyltransf_25"/>
</dbReference>
<dbReference type="SUPFAM" id="SSF53335">
    <property type="entry name" value="S-adenosyl-L-methionine-dependent methyltransferases"/>
    <property type="match status" value="1"/>
</dbReference>
<dbReference type="InterPro" id="IPR029063">
    <property type="entry name" value="SAM-dependent_MTases_sf"/>
</dbReference>
<evidence type="ECO:0000313" key="6">
    <source>
        <dbReference type="Proteomes" id="UP000030661"/>
    </source>
</evidence>
<gene>
    <name evidence="5" type="ORF">U27_02121</name>
</gene>
<reference evidence="5" key="1">
    <citation type="journal article" date="2015" name="PeerJ">
        <title>First genomic representation of candidate bacterial phylum KSB3 points to enhanced environmental sensing as a trigger of wastewater bulking.</title>
        <authorList>
            <person name="Sekiguchi Y."/>
            <person name="Ohashi A."/>
            <person name="Parks D.H."/>
            <person name="Yamauchi T."/>
            <person name="Tyson G.W."/>
            <person name="Hugenholtz P."/>
        </authorList>
    </citation>
    <scope>NUCLEOTIDE SEQUENCE [LARGE SCALE GENOMIC DNA]</scope>
</reference>
<dbReference type="EMBL" id="DF820463">
    <property type="protein sequence ID" value="GAK55289.1"/>
    <property type="molecule type" value="Genomic_DNA"/>
</dbReference>
<evidence type="ECO:0000256" key="1">
    <source>
        <dbReference type="ARBA" id="ARBA00022603"/>
    </source>
</evidence>